<organism evidence="3 4">
    <name type="scientific">Breznakibacter xylanolyticus</name>
    <dbReference type="NCBI Taxonomy" id="990"/>
    <lineage>
        <taxon>Bacteria</taxon>
        <taxon>Pseudomonadati</taxon>
        <taxon>Bacteroidota</taxon>
        <taxon>Bacteroidia</taxon>
        <taxon>Marinilabiliales</taxon>
        <taxon>Marinilabiliaceae</taxon>
        <taxon>Breznakibacter</taxon>
    </lineage>
</organism>
<dbReference type="EMBL" id="QKZK01000048">
    <property type="protein sequence ID" value="PZX10633.1"/>
    <property type="molecule type" value="Genomic_DNA"/>
</dbReference>
<keyword evidence="4" id="KW-1185">Reference proteome</keyword>
<dbReference type="Gene3D" id="2.60.120.10">
    <property type="entry name" value="Jelly Rolls"/>
    <property type="match status" value="1"/>
</dbReference>
<dbReference type="AlphaFoldDB" id="A0A2W7MSW2"/>
<dbReference type="InterPro" id="IPR047263">
    <property type="entry name" value="HNL-like_cupin"/>
</dbReference>
<dbReference type="PANTHER" id="PTHR43698">
    <property type="entry name" value="RIBD C-TERMINAL DOMAIN CONTAINING PROTEIN"/>
    <property type="match status" value="1"/>
</dbReference>
<dbReference type="RefSeq" id="WP_221621397.1">
    <property type="nucleotide sequence ID" value="NZ_QKZK01000048.1"/>
</dbReference>
<dbReference type="SUPFAM" id="SSF51182">
    <property type="entry name" value="RmlC-like cupins"/>
    <property type="match status" value="1"/>
</dbReference>
<dbReference type="CDD" id="cd02233">
    <property type="entry name" value="cupin_HNL-like"/>
    <property type="match status" value="1"/>
</dbReference>
<evidence type="ECO:0000313" key="4">
    <source>
        <dbReference type="Proteomes" id="UP000249239"/>
    </source>
</evidence>
<protein>
    <submittedName>
        <fullName evidence="3">Quercetin dioxygenase-like cupin family protein</fullName>
    </submittedName>
</protein>
<sequence>MNNLKIVFTIGIVSLSTLFVACNSMKVGMDNQRGNEPAFPKGNKITNNNFVGTAWITMMVTDSVYNTSIGTVTFEPGARTNWHKHPGGQILLITDGQGYYQEKGKPAQLLKKGDVVEIRPMIEHWHGATPQKTLIHIAVGTNTVKGSVVWLQQVSNDEYLRATMTTPKNPTTNN</sequence>
<comment type="caution">
    <text evidence="3">The sequence shown here is derived from an EMBL/GenBank/DDBJ whole genome shotgun (WGS) entry which is preliminary data.</text>
</comment>
<evidence type="ECO:0000313" key="3">
    <source>
        <dbReference type="EMBL" id="PZX10633.1"/>
    </source>
</evidence>
<feature type="chain" id="PRO_5016033212" evidence="1">
    <location>
        <begin position="22"/>
        <end position="174"/>
    </location>
</feature>
<evidence type="ECO:0000259" key="2">
    <source>
        <dbReference type="Pfam" id="PF07883"/>
    </source>
</evidence>
<evidence type="ECO:0000256" key="1">
    <source>
        <dbReference type="SAM" id="SignalP"/>
    </source>
</evidence>
<gene>
    <name evidence="3" type="ORF">LX69_03303</name>
</gene>
<feature type="signal peptide" evidence="1">
    <location>
        <begin position="1"/>
        <end position="21"/>
    </location>
</feature>
<dbReference type="InterPro" id="IPR011051">
    <property type="entry name" value="RmlC_Cupin_sf"/>
</dbReference>
<keyword evidence="3" id="KW-0560">Oxidoreductase</keyword>
<accession>A0A2W7MSW2</accession>
<keyword evidence="1" id="KW-0732">Signal</keyword>
<dbReference type="InterPro" id="IPR013096">
    <property type="entry name" value="Cupin_2"/>
</dbReference>
<proteinExistence type="predicted"/>
<keyword evidence="3" id="KW-0223">Dioxygenase</keyword>
<reference evidence="3 4" key="1">
    <citation type="submission" date="2018-06" db="EMBL/GenBank/DDBJ databases">
        <title>Genomic Encyclopedia of Archaeal and Bacterial Type Strains, Phase II (KMG-II): from individual species to whole genera.</title>
        <authorList>
            <person name="Goeker M."/>
        </authorList>
    </citation>
    <scope>NUCLEOTIDE SEQUENCE [LARGE SCALE GENOMIC DNA]</scope>
    <source>
        <strain evidence="3 4">DSM 6779</strain>
    </source>
</reference>
<dbReference type="GO" id="GO:0051213">
    <property type="term" value="F:dioxygenase activity"/>
    <property type="evidence" value="ECO:0007669"/>
    <property type="project" value="UniProtKB-KW"/>
</dbReference>
<dbReference type="PANTHER" id="PTHR43698:SF1">
    <property type="entry name" value="BLL4564 PROTEIN"/>
    <property type="match status" value="1"/>
</dbReference>
<dbReference type="InterPro" id="IPR014710">
    <property type="entry name" value="RmlC-like_jellyroll"/>
</dbReference>
<dbReference type="Proteomes" id="UP000249239">
    <property type="component" value="Unassembled WGS sequence"/>
</dbReference>
<dbReference type="Pfam" id="PF07883">
    <property type="entry name" value="Cupin_2"/>
    <property type="match status" value="1"/>
</dbReference>
<name>A0A2W7MSW2_9BACT</name>
<feature type="domain" description="Cupin type-2" evidence="2">
    <location>
        <begin position="71"/>
        <end position="134"/>
    </location>
</feature>
<dbReference type="PROSITE" id="PS51257">
    <property type="entry name" value="PROKAR_LIPOPROTEIN"/>
    <property type="match status" value="1"/>
</dbReference>